<feature type="transmembrane region" description="Helical" evidence="6">
    <location>
        <begin position="359"/>
        <end position="382"/>
    </location>
</feature>
<dbReference type="RefSeq" id="WP_057802359.1">
    <property type="nucleotide sequence ID" value="NZ_JQBX01000006.1"/>
</dbReference>
<dbReference type="PATRIC" id="fig|331679.3.peg.1484"/>
<organism evidence="8 9">
    <name type="scientific">Pediococcus stilesii</name>
    <dbReference type="NCBI Taxonomy" id="331679"/>
    <lineage>
        <taxon>Bacteria</taxon>
        <taxon>Bacillati</taxon>
        <taxon>Bacillota</taxon>
        <taxon>Bacilli</taxon>
        <taxon>Lactobacillales</taxon>
        <taxon>Lactobacillaceae</taxon>
        <taxon>Pediococcus</taxon>
    </lineage>
</organism>
<evidence type="ECO:0000313" key="9">
    <source>
        <dbReference type="Proteomes" id="UP000051859"/>
    </source>
</evidence>
<gene>
    <name evidence="8" type="ORF">IV81_GL001450</name>
</gene>
<keyword evidence="5 6" id="KW-0472">Membrane</keyword>
<dbReference type="InterPro" id="IPR011701">
    <property type="entry name" value="MFS"/>
</dbReference>
<dbReference type="PROSITE" id="PS50850">
    <property type="entry name" value="MFS"/>
    <property type="match status" value="1"/>
</dbReference>
<dbReference type="GO" id="GO:0005886">
    <property type="term" value="C:plasma membrane"/>
    <property type="evidence" value="ECO:0007669"/>
    <property type="project" value="UniProtKB-SubCell"/>
</dbReference>
<feature type="transmembrane region" description="Helical" evidence="6">
    <location>
        <begin position="465"/>
        <end position="487"/>
    </location>
</feature>
<feature type="transmembrane region" description="Helical" evidence="6">
    <location>
        <begin position="229"/>
        <end position="248"/>
    </location>
</feature>
<dbReference type="EMBL" id="JQBX01000006">
    <property type="protein sequence ID" value="KRN94271.1"/>
    <property type="molecule type" value="Genomic_DNA"/>
</dbReference>
<comment type="caution">
    <text evidence="8">The sequence shown here is derived from an EMBL/GenBank/DDBJ whole genome shotgun (WGS) entry which is preliminary data.</text>
</comment>
<accession>A0A0R2KXI7</accession>
<dbReference type="Proteomes" id="UP000051859">
    <property type="component" value="Unassembled WGS sequence"/>
</dbReference>
<feature type="transmembrane region" description="Helical" evidence="6">
    <location>
        <begin position="269"/>
        <end position="294"/>
    </location>
</feature>
<evidence type="ECO:0000256" key="1">
    <source>
        <dbReference type="ARBA" id="ARBA00004651"/>
    </source>
</evidence>
<feature type="transmembrane region" description="Helical" evidence="6">
    <location>
        <begin position="197"/>
        <end position="217"/>
    </location>
</feature>
<keyword evidence="3 6" id="KW-0812">Transmembrane</keyword>
<feature type="transmembrane region" description="Helical" evidence="6">
    <location>
        <begin position="134"/>
        <end position="156"/>
    </location>
</feature>
<dbReference type="CDD" id="cd17321">
    <property type="entry name" value="MFS_MMR_MDR_like"/>
    <property type="match status" value="1"/>
</dbReference>
<dbReference type="Gene3D" id="1.20.1720.10">
    <property type="entry name" value="Multidrug resistance protein D"/>
    <property type="match status" value="1"/>
</dbReference>
<comment type="subcellular location">
    <subcellularLocation>
        <location evidence="1">Cell membrane</location>
        <topology evidence="1">Multi-pass membrane protein</topology>
    </subcellularLocation>
</comment>
<dbReference type="PANTHER" id="PTHR23501">
    <property type="entry name" value="MAJOR FACILITATOR SUPERFAMILY"/>
    <property type="match status" value="1"/>
</dbReference>
<name>A0A0R2KXI7_9LACO</name>
<evidence type="ECO:0000256" key="5">
    <source>
        <dbReference type="ARBA" id="ARBA00023136"/>
    </source>
</evidence>
<evidence type="ECO:0000313" key="8">
    <source>
        <dbReference type="EMBL" id="KRN94271.1"/>
    </source>
</evidence>
<evidence type="ECO:0000256" key="2">
    <source>
        <dbReference type="ARBA" id="ARBA00022448"/>
    </source>
</evidence>
<evidence type="ECO:0000259" key="7">
    <source>
        <dbReference type="PROSITE" id="PS50850"/>
    </source>
</evidence>
<keyword evidence="4 6" id="KW-1133">Transmembrane helix</keyword>
<evidence type="ECO:0000256" key="4">
    <source>
        <dbReference type="ARBA" id="ARBA00022989"/>
    </source>
</evidence>
<reference evidence="8 9" key="1">
    <citation type="journal article" date="2015" name="Genome Announc.">
        <title>Expanding the biotechnology potential of lactobacilli through comparative genomics of 213 strains and associated genera.</title>
        <authorList>
            <person name="Sun Z."/>
            <person name="Harris H.M."/>
            <person name="McCann A."/>
            <person name="Guo C."/>
            <person name="Argimon S."/>
            <person name="Zhang W."/>
            <person name="Yang X."/>
            <person name="Jeffery I.B."/>
            <person name="Cooney J.C."/>
            <person name="Kagawa T.F."/>
            <person name="Liu W."/>
            <person name="Song Y."/>
            <person name="Salvetti E."/>
            <person name="Wrobel A."/>
            <person name="Rasinkangas P."/>
            <person name="Parkhill J."/>
            <person name="Rea M.C."/>
            <person name="O'Sullivan O."/>
            <person name="Ritari J."/>
            <person name="Douillard F.P."/>
            <person name="Paul Ross R."/>
            <person name="Yang R."/>
            <person name="Briner A.E."/>
            <person name="Felis G.E."/>
            <person name="de Vos W.M."/>
            <person name="Barrangou R."/>
            <person name="Klaenhammer T.R."/>
            <person name="Caufield P.W."/>
            <person name="Cui Y."/>
            <person name="Zhang H."/>
            <person name="O'Toole P.W."/>
        </authorList>
    </citation>
    <scope>NUCLEOTIDE SEQUENCE [LARGE SCALE GENOMIC DNA]</scope>
    <source>
        <strain evidence="8 9">DSM 18001</strain>
    </source>
</reference>
<feature type="transmembrane region" description="Helical" evidence="6">
    <location>
        <begin position="46"/>
        <end position="64"/>
    </location>
</feature>
<sequence>MKKENKNFALVLFILGVFITALDNGIISSALSTINYSFNVSEVHGIWGITLYTLGMAISTPIIGKLADRYGRKKLFIFEISLFAIGSLLVALSPSFLFFLLARLIQSIGGGGIYIIASSHVLSTYDRVQQGKLLGAMGAVNGIASVVGPNLGAIILKLTGHWNWLFIINIPIAIFVIIAGGMVIPETKGGDLKKLDYRGLTLLTLGIFSFMAGITNLRSERFLQSISGIQVWGAFMLGIIFFALFAVNERRIRDDTDPFLPYQLIKNQGFLLTIFMGLLSGTLIAVFVLIPSFVEQRYGISANTSGIWMSGIGVGSILGAIIGGIMVSKRGAVNSLVISGGLSTIGFGLLAYLSNNLALFLVFSTLAGIGFGMLMGAPFQVLMKKIAGTKDSTVALGTLSVSRQVGLTLAPTLYATLIQGGFSKLNLAKLNASNVEEYYQKILSMGKGVQREQLLNNFYEIAKGAYQQMFTMAVIASVLILVGSLILKKKQF</sequence>
<dbReference type="SUPFAM" id="SSF103473">
    <property type="entry name" value="MFS general substrate transporter"/>
    <property type="match status" value="1"/>
</dbReference>
<dbReference type="GO" id="GO:0022857">
    <property type="term" value="F:transmembrane transporter activity"/>
    <property type="evidence" value="ECO:0007669"/>
    <property type="project" value="InterPro"/>
</dbReference>
<dbReference type="InterPro" id="IPR020846">
    <property type="entry name" value="MFS_dom"/>
</dbReference>
<dbReference type="Gene3D" id="1.20.1250.20">
    <property type="entry name" value="MFS general substrate transporter like domains"/>
    <property type="match status" value="1"/>
</dbReference>
<dbReference type="PANTHER" id="PTHR23501:SF190">
    <property type="entry name" value="MAJOR FACILITATOR SUPERFAMILY MFS_1"/>
    <property type="match status" value="1"/>
</dbReference>
<feature type="transmembrane region" description="Helical" evidence="6">
    <location>
        <begin position="306"/>
        <end position="326"/>
    </location>
</feature>
<protein>
    <submittedName>
        <fullName evidence="8">Multidrug-efflux transporter YfiU</fullName>
    </submittedName>
</protein>
<feature type="transmembrane region" description="Helical" evidence="6">
    <location>
        <begin position="394"/>
        <end position="417"/>
    </location>
</feature>
<feature type="domain" description="Major facilitator superfamily (MFS) profile" evidence="7">
    <location>
        <begin position="9"/>
        <end position="491"/>
    </location>
</feature>
<feature type="transmembrane region" description="Helical" evidence="6">
    <location>
        <begin position="76"/>
        <end position="98"/>
    </location>
</feature>
<evidence type="ECO:0000256" key="3">
    <source>
        <dbReference type="ARBA" id="ARBA00022692"/>
    </source>
</evidence>
<keyword evidence="9" id="KW-1185">Reference proteome</keyword>
<dbReference type="AlphaFoldDB" id="A0A0R2KXI7"/>
<feature type="transmembrane region" description="Helical" evidence="6">
    <location>
        <begin position="333"/>
        <end position="353"/>
    </location>
</feature>
<feature type="transmembrane region" description="Helical" evidence="6">
    <location>
        <begin position="104"/>
        <end position="122"/>
    </location>
</feature>
<evidence type="ECO:0000256" key="6">
    <source>
        <dbReference type="SAM" id="Phobius"/>
    </source>
</evidence>
<dbReference type="STRING" id="331679.IV81_GL001450"/>
<proteinExistence type="predicted"/>
<dbReference type="Pfam" id="PF07690">
    <property type="entry name" value="MFS_1"/>
    <property type="match status" value="1"/>
</dbReference>
<dbReference type="PRINTS" id="PR01036">
    <property type="entry name" value="TCRTETB"/>
</dbReference>
<feature type="transmembrane region" description="Helical" evidence="6">
    <location>
        <begin position="162"/>
        <end position="185"/>
    </location>
</feature>
<dbReference type="InterPro" id="IPR036259">
    <property type="entry name" value="MFS_trans_sf"/>
</dbReference>
<keyword evidence="2" id="KW-0813">Transport</keyword>